<dbReference type="RefSeq" id="WP_191616329.1">
    <property type="nucleotide sequence ID" value="NZ_JACYFG010000007.1"/>
</dbReference>
<evidence type="ECO:0000313" key="3">
    <source>
        <dbReference type="Proteomes" id="UP000622317"/>
    </source>
</evidence>
<reference evidence="2" key="1">
    <citation type="submission" date="2020-09" db="EMBL/GenBank/DDBJ databases">
        <title>Pelagicoccus enzymogenes sp. nov. with an EPS production, isolated from marine sediment.</title>
        <authorList>
            <person name="Feng X."/>
        </authorList>
    </citation>
    <scope>NUCLEOTIDE SEQUENCE</scope>
    <source>
        <strain evidence="2">NFK12</strain>
    </source>
</reference>
<comment type="caution">
    <text evidence="2">The sequence shown here is derived from an EMBL/GenBank/DDBJ whole genome shotgun (WGS) entry which is preliminary data.</text>
</comment>
<sequence>MPRNLLLVLFGVLLAGTSVSAKRFNIIVNAEAEVEYMERAEKLEYQTYHLIKGKFHGGTTRDRGLETLGFEDLFESLAETLKKRKMYPEVDRNLGDLLIMVSWGRTSLDPDWGELQGISGASDMMSAEAMDEASSGGNLVPAGGGQNAIMVQSAPTSAGASAGGGQSLGTGNNSQRSKNMALLGLQGKLRSRGPFGYTPDEELWDALEEERYFVILNAFDYQHLLKEKELKQVWRVRYNTRAVGVGFETAFESMNEAIAGVIGLQMDKIATVKGDTSGKISMGEVEMIDMSESEKKEHGE</sequence>
<name>A0A927F7B4_9BACT</name>
<protein>
    <submittedName>
        <fullName evidence="2">Uncharacterized protein</fullName>
    </submittedName>
</protein>
<dbReference type="EMBL" id="JACYFG010000007">
    <property type="protein sequence ID" value="MBD5779194.1"/>
    <property type="molecule type" value="Genomic_DNA"/>
</dbReference>
<keyword evidence="3" id="KW-1185">Reference proteome</keyword>
<dbReference type="Proteomes" id="UP000622317">
    <property type="component" value="Unassembled WGS sequence"/>
</dbReference>
<proteinExistence type="predicted"/>
<gene>
    <name evidence="2" type="ORF">IEN85_06785</name>
</gene>
<organism evidence="2 3">
    <name type="scientific">Pelagicoccus enzymogenes</name>
    <dbReference type="NCBI Taxonomy" id="2773457"/>
    <lineage>
        <taxon>Bacteria</taxon>
        <taxon>Pseudomonadati</taxon>
        <taxon>Verrucomicrobiota</taxon>
        <taxon>Opitutia</taxon>
        <taxon>Puniceicoccales</taxon>
        <taxon>Pelagicoccaceae</taxon>
        <taxon>Pelagicoccus</taxon>
    </lineage>
</organism>
<evidence type="ECO:0000313" key="2">
    <source>
        <dbReference type="EMBL" id="MBD5779194.1"/>
    </source>
</evidence>
<evidence type="ECO:0000256" key="1">
    <source>
        <dbReference type="SAM" id="MobiDB-lite"/>
    </source>
</evidence>
<dbReference type="AlphaFoldDB" id="A0A927F7B4"/>
<feature type="region of interest" description="Disordered" evidence="1">
    <location>
        <begin position="154"/>
        <end position="176"/>
    </location>
</feature>
<accession>A0A927F7B4</accession>